<dbReference type="InterPro" id="IPR013083">
    <property type="entry name" value="Znf_RING/FYVE/PHD"/>
</dbReference>
<keyword evidence="4" id="KW-0472">Membrane</keyword>
<evidence type="ECO:0000259" key="5">
    <source>
        <dbReference type="Pfam" id="PF00097"/>
    </source>
</evidence>
<feature type="domain" description="Zinc finger C3HC4 RING-type" evidence="5">
    <location>
        <begin position="65"/>
        <end position="91"/>
    </location>
</feature>
<evidence type="ECO:0000313" key="7">
    <source>
        <dbReference type="Proteomes" id="UP000433876"/>
    </source>
</evidence>
<dbReference type="SUPFAM" id="SSF57850">
    <property type="entry name" value="RING/U-box"/>
    <property type="match status" value="1"/>
</dbReference>
<dbReference type="VEuPathDB" id="FungiDB:SMAC_03065"/>
<evidence type="ECO:0000256" key="1">
    <source>
        <dbReference type="ARBA" id="ARBA00022723"/>
    </source>
</evidence>
<keyword evidence="1" id="KW-0479">Metal-binding</keyword>
<reference evidence="6 7" key="1">
    <citation type="submission" date="2017-07" db="EMBL/GenBank/DDBJ databases">
        <title>Genome sequence of the Sordaria macrospora wild type strain R19027.</title>
        <authorList>
            <person name="Nowrousian M."/>
            <person name="Teichert I."/>
            <person name="Kueck U."/>
        </authorList>
    </citation>
    <scope>NUCLEOTIDE SEQUENCE [LARGE SCALE GENOMIC DNA]</scope>
    <source>
        <strain evidence="6 7">R19027</strain>
        <tissue evidence="6">Mycelium</tissue>
    </source>
</reference>
<protein>
    <recommendedName>
        <fullName evidence="5">Zinc finger C3HC4 RING-type domain-containing protein</fullName>
    </recommendedName>
</protein>
<evidence type="ECO:0000256" key="2">
    <source>
        <dbReference type="ARBA" id="ARBA00022771"/>
    </source>
</evidence>
<keyword evidence="2" id="KW-0863">Zinc-finger</keyword>
<keyword evidence="3" id="KW-0862">Zinc</keyword>
<accession>A0A8S8ZW34</accession>
<name>A0A8S8ZW34_SORMA</name>
<dbReference type="GO" id="GO:0008270">
    <property type="term" value="F:zinc ion binding"/>
    <property type="evidence" value="ECO:0007669"/>
    <property type="project" value="UniProtKB-KW"/>
</dbReference>
<organism evidence="6 7">
    <name type="scientific">Sordaria macrospora</name>
    <dbReference type="NCBI Taxonomy" id="5147"/>
    <lineage>
        <taxon>Eukaryota</taxon>
        <taxon>Fungi</taxon>
        <taxon>Dikarya</taxon>
        <taxon>Ascomycota</taxon>
        <taxon>Pezizomycotina</taxon>
        <taxon>Sordariomycetes</taxon>
        <taxon>Sordariomycetidae</taxon>
        <taxon>Sordariales</taxon>
        <taxon>Sordariaceae</taxon>
        <taxon>Sordaria</taxon>
    </lineage>
</organism>
<keyword evidence="4" id="KW-1133">Transmembrane helix</keyword>
<dbReference type="InterPro" id="IPR018957">
    <property type="entry name" value="Znf_C3HC4_RING-type"/>
</dbReference>
<feature type="transmembrane region" description="Helical" evidence="4">
    <location>
        <begin position="338"/>
        <end position="360"/>
    </location>
</feature>
<dbReference type="Proteomes" id="UP000433876">
    <property type="component" value="Unassembled WGS sequence"/>
</dbReference>
<keyword evidence="4" id="KW-0812">Transmembrane</keyword>
<dbReference type="EMBL" id="NMPR01000054">
    <property type="protein sequence ID" value="KAA8632482.1"/>
    <property type="molecule type" value="Genomic_DNA"/>
</dbReference>
<dbReference type="AlphaFoldDB" id="A0A8S8ZW34"/>
<sequence length="392" mass="44232">MSSTKVDSSTAVERCQASVWHEMKDYIDASMKKTDISSIVPFANCYICLGELDIFGIPSVGSADNARAACFLPCGHFFCVTCWKTWIRKRPEPTRHDIGPTTPIPQAGLQGVHRLASMELGVYNKYGQSKPGQEKKPTWGRWPKELDYMLKQRGWTKGVEFVDWKKAETGPAIPEPSDETPSNLQALNQFLNRISRYWKNAITGQTTDTEDPETLALSVDWKSSQRALDNGLRLCDMEGMGPYYDWDELLEAPVWRARGISKVACDRWGQAFGREVQAHALGGVLEGPGLVIMQTDNFSLCVKYKVERIPRQGEAIQSRWPLWLLRSIRAIPIHVRSAMMFGLVLFSFYFFCSVMVSAVTRSWDLDVVGRRQFGNMAEQRLSNASIESLGIL</sequence>
<evidence type="ECO:0000256" key="3">
    <source>
        <dbReference type="ARBA" id="ARBA00022833"/>
    </source>
</evidence>
<proteinExistence type="predicted"/>
<dbReference type="Gene3D" id="3.30.40.10">
    <property type="entry name" value="Zinc/RING finger domain, C3HC4 (zinc finger)"/>
    <property type="match status" value="1"/>
</dbReference>
<comment type="caution">
    <text evidence="6">The sequence shown here is derived from an EMBL/GenBank/DDBJ whole genome shotgun (WGS) entry which is preliminary data.</text>
</comment>
<evidence type="ECO:0000313" key="6">
    <source>
        <dbReference type="EMBL" id="KAA8632482.1"/>
    </source>
</evidence>
<gene>
    <name evidence="6" type="ORF">SMACR_03065</name>
</gene>
<evidence type="ECO:0000256" key="4">
    <source>
        <dbReference type="SAM" id="Phobius"/>
    </source>
</evidence>
<dbReference type="Pfam" id="PF00097">
    <property type="entry name" value="zf-C3HC4"/>
    <property type="match status" value="1"/>
</dbReference>